<accession>A0A915JZK7</accession>
<evidence type="ECO:0000256" key="1">
    <source>
        <dbReference type="SAM" id="MobiDB-lite"/>
    </source>
</evidence>
<feature type="region of interest" description="Disordered" evidence="1">
    <location>
        <begin position="162"/>
        <end position="184"/>
    </location>
</feature>
<protein>
    <submittedName>
        <fullName evidence="4">Uncharacterized protein</fullName>
    </submittedName>
</protein>
<keyword evidence="2" id="KW-0732">Signal</keyword>
<dbReference type="Proteomes" id="UP000887565">
    <property type="component" value="Unplaced"/>
</dbReference>
<sequence length="266" mass="30043">MATVLLTMAIALPCSAAEFTYVNDLLAKHVQRLDNVLRTAFYNFIWFNADGNPISCLMDWMNHIPECKPTFDHDPDSQWSALVAALKAYSFLPPPPSMLFPKHHWRDYPWALHDHIMEILIPAPATATATPQQMSSVQMAPIVAQSAPQTVGGQLLQTVPMDVQQQQPSTSTAQLNRHSQPIQKHARYEHSVKHKTQQQEEVEYHRAHKARTMNELHTKRTPLPCTSPTDRRKTPSARTTKCCEQQAKQRAKSKECKTASQASLST</sequence>
<organism evidence="3 4">
    <name type="scientific">Romanomermis culicivorax</name>
    <name type="common">Nematode worm</name>
    <dbReference type="NCBI Taxonomy" id="13658"/>
    <lineage>
        <taxon>Eukaryota</taxon>
        <taxon>Metazoa</taxon>
        <taxon>Ecdysozoa</taxon>
        <taxon>Nematoda</taxon>
        <taxon>Enoplea</taxon>
        <taxon>Dorylaimia</taxon>
        <taxon>Mermithida</taxon>
        <taxon>Mermithoidea</taxon>
        <taxon>Mermithidae</taxon>
        <taxon>Romanomermis</taxon>
    </lineage>
</organism>
<evidence type="ECO:0000256" key="2">
    <source>
        <dbReference type="SAM" id="SignalP"/>
    </source>
</evidence>
<feature type="region of interest" description="Disordered" evidence="1">
    <location>
        <begin position="212"/>
        <end position="266"/>
    </location>
</feature>
<proteinExistence type="predicted"/>
<evidence type="ECO:0000313" key="3">
    <source>
        <dbReference type="Proteomes" id="UP000887565"/>
    </source>
</evidence>
<name>A0A915JZK7_ROMCU</name>
<keyword evidence="3" id="KW-1185">Reference proteome</keyword>
<evidence type="ECO:0000313" key="4">
    <source>
        <dbReference type="WBParaSite" id="nRc.2.0.1.t31941-RA"/>
    </source>
</evidence>
<dbReference type="AlphaFoldDB" id="A0A915JZK7"/>
<feature type="compositionally biased region" description="Polar residues" evidence="1">
    <location>
        <begin position="236"/>
        <end position="248"/>
    </location>
</feature>
<feature type="signal peptide" evidence="2">
    <location>
        <begin position="1"/>
        <end position="16"/>
    </location>
</feature>
<reference evidence="4" key="1">
    <citation type="submission" date="2022-11" db="UniProtKB">
        <authorList>
            <consortium name="WormBaseParasite"/>
        </authorList>
    </citation>
    <scope>IDENTIFICATION</scope>
</reference>
<feature type="compositionally biased region" description="Polar residues" evidence="1">
    <location>
        <begin position="162"/>
        <end position="182"/>
    </location>
</feature>
<dbReference type="WBParaSite" id="nRc.2.0.1.t31941-RA">
    <property type="protein sequence ID" value="nRc.2.0.1.t31941-RA"/>
    <property type="gene ID" value="nRc.2.0.1.g31941"/>
</dbReference>
<feature type="chain" id="PRO_5036788496" evidence="2">
    <location>
        <begin position="17"/>
        <end position="266"/>
    </location>
</feature>